<protein>
    <submittedName>
        <fullName evidence="1">Uncharacterized protein</fullName>
    </submittedName>
</protein>
<evidence type="ECO:0000313" key="1">
    <source>
        <dbReference type="EMBL" id="MBB5198629.1"/>
    </source>
</evidence>
<accession>A0A840RQ67</accession>
<dbReference type="Proteomes" id="UP000571084">
    <property type="component" value="Unassembled WGS sequence"/>
</dbReference>
<proteinExistence type="predicted"/>
<reference evidence="1 2" key="1">
    <citation type="submission" date="2020-08" db="EMBL/GenBank/DDBJ databases">
        <title>Genomic Encyclopedia of Type Strains, Phase IV (KMG-IV): sequencing the most valuable type-strain genomes for metagenomic binning, comparative biology and taxonomic classification.</title>
        <authorList>
            <person name="Goeker M."/>
        </authorList>
    </citation>
    <scope>NUCLEOTIDE SEQUENCE [LARGE SCALE GENOMIC DNA]</scope>
    <source>
        <strain evidence="1 2">DSM 23240</strain>
    </source>
</reference>
<comment type="caution">
    <text evidence="1">The sequence shown here is derived from an EMBL/GenBank/DDBJ whole genome shotgun (WGS) entry which is preliminary data.</text>
</comment>
<keyword evidence="2" id="KW-1185">Reference proteome</keyword>
<gene>
    <name evidence="1" type="ORF">HNR39_000439</name>
</gene>
<sequence>MAIQIPDQLRRQVLDLRRAHSLSQVAEMTALPLGTVKTICSRSGEFRDNPKHRELFSLPPLKLSASTDLAVPELPPQEDVTGDKEVDALLWLRSVISTGQAAMIEKAMLGASRIKTPLAELEKRYASHMMAKHPGSLSAVFASIGFADLEDLAKRCVKKLSRKQEARARFGDDLFESTQAEQFCIEALEGLERGTGWTFDRVKVDTRFVARADLMPHTLSDCLYELDYWDCLYKMRAAVDGTGDPAAESTERERFAFRRLAHIRAKTKDEAIAVFRYLSDSEYMDETETNDILLNLIG</sequence>
<evidence type="ECO:0000313" key="2">
    <source>
        <dbReference type="Proteomes" id="UP000571084"/>
    </source>
</evidence>
<name>A0A840RQ67_9BURK</name>
<dbReference type="AlphaFoldDB" id="A0A840RQ67"/>
<organism evidence="1 2">
    <name type="scientific">Glaciimonas immobilis</name>
    <dbReference type="NCBI Taxonomy" id="728004"/>
    <lineage>
        <taxon>Bacteria</taxon>
        <taxon>Pseudomonadati</taxon>
        <taxon>Pseudomonadota</taxon>
        <taxon>Betaproteobacteria</taxon>
        <taxon>Burkholderiales</taxon>
        <taxon>Oxalobacteraceae</taxon>
        <taxon>Glaciimonas</taxon>
    </lineage>
</organism>
<dbReference type="EMBL" id="JACHHQ010000001">
    <property type="protein sequence ID" value="MBB5198629.1"/>
    <property type="molecule type" value="Genomic_DNA"/>
</dbReference>
<dbReference type="RefSeq" id="WP_184013369.1">
    <property type="nucleotide sequence ID" value="NZ_JAAOZT010000002.1"/>
</dbReference>